<evidence type="ECO:0000256" key="3">
    <source>
        <dbReference type="ARBA" id="ARBA00022840"/>
    </source>
</evidence>
<dbReference type="InterPro" id="IPR003439">
    <property type="entry name" value="ABC_transporter-like_ATP-bd"/>
</dbReference>
<dbReference type="EMBL" id="JBHSAQ010000014">
    <property type="protein sequence ID" value="MFC3959887.1"/>
    <property type="molecule type" value="Genomic_DNA"/>
</dbReference>
<dbReference type="SMART" id="SM00382">
    <property type="entry name" value="AAA"/>
    <property type="match status" value="1"/>
</dbReference>
<evidence type="ECO:0000256" key="6">
    <source>
        <dbReference type="ARBA" id="ARBA00058960"/>
    </source>
</evidence>
<dbReference type="SUPFAM" id="SSF52540">
    <property type="entry name" value="P-loop containing nucleoside triphosphate hydrolases"/>
    <property type="match status" value="1"/>
</dbReference>
<evidence type="ECO:0000256" key="9">
    <source>
        <dbReference type="ARBA" id="ARBA00073649"/>
    </source>
</evidence>
<keyword evidence="4" id="KW-1278">Translocase</keyword>
<dbReference type="GeneID" id="73904348"/>
<dbReference type="EC" id="7.6.2.8" evidence="8"/>
<evidence type="ECO:0000313" key="13">
    <source>
        <dbReference type="EMBL" id="MFC3959887.1"/>
    </source>
</evidence>
<dbReference type="PANTHER" id="PTHR42794:SF1">
    <property type="entry name" value="HEMIN IMPORT ATP-BINDING PROTEIN HMUV"/>
    <property type="match status" value="1"/>
</dbReference>
<dbReference type="AlphaFoldDB" id="A0ABD5NS74"/>
<dbReference type="InterPro" id="IPR017871">
    <property type="entry name" value="ABC_transporter-like_CS"/>
</dbReference>
<dbReference type="Gene3D" id="3.40.50.300">
    <property type="entry name" value="P-loop containing nucleotide triphosphate hydrolases"/>
    <property type="match status" value="1"/>
</dbReference>
<evidence type="ECO:0000256" key="10">
    <source>
        <dbReference type="ARBA" id="ARBA00077139"/>
    </source>
</evidence>
<dbReference type="RefSeq" id="WP_256531599.1">
    <property type="nucleotide sequence ID" value="NZ_CP101824.1"/>
</dbReference>
<dbReference type="InterPro" id="IPR003593">
    <property type="entry name" value="AAA+_ATPase"/>
</dbReference>
<reference evidence="13 14" key="1">
    <citation type="journal article" date="2019" name="Int. J. Syst. Evol. Microbiol.">
        <title>The Global Catalogue of Microorganisms (GCM) 10K type strain sequencing project: providing services to taxonomists for standard genome sequencing and annotation.</title>
        <authorList>
            <consortium name="The Broad Institute Genomics Platform"/>
            <consortium name="The Broad Institute Genome Sequencing Center for Infectious Disease"/>
            <person name="Wu L."/>
            <person name="Ma J."/>
        </authorList>
    </citation>
    <scope>NUCLEOTIDE SEQUENCE [LARGE SCALE GENOMIC DNA]</scope>
    <source>
        <strain evidence="13 14">IBRC-M 10256</strain>
    </source>
</reference>
<evidence type="ECO:0000256" key="11">
    <source>
        <dbReference type="SAM" id="MobiDB-lite"/>
    </source>
</evidence>
<evidence type="ECO:0000256" key="5">
    <source>
        <dbReference type="ARBA" id="ARBA00050590"/>
    </source>
</evidence>
<gene>
    <name evidence="13" type="ORF">ACFOUR_16110</name>
</gene>
<proteinExistence type="predicted"/>
<keyword evidence="1" id="KW-0813">Transport</keyword>
<dbReference type="PROSITE" id="PS50893">
    <property type="entry name" value="ABC_TRANSPORTER_2"/>
    <property type="match status" value="1"/>
</dbReference>
<dbReference type="PANTHER" id="PTHR42794">
    <property type="entry name" value="HEMIN IMPORT ATP-BINDING PROTEIN HMUV"/>
    <property type="match status" value="1"/>
</dbReference>
<evidence type="ECO:0000256" key="7">
    <source>
        <dbReference type="ARBA" id="ARBA00064420"/>
    </source>
</evidence>
<dbReference type="Proteomes" id="UP001595846">
    <property type="component" value="Unassembled WGS sequence"/>
</dbReference>
<evidence type="ECO:0000256" key="2">
    <source>
        <dbReference type="ARBA" id="ARBA00022741"/>
    </source>
</evidence>
<organism evidence="13 14">
    <name type="scientific">Halovivax cerinus</name>
    <dbReference type="NCBI Taxonomy" id="1487865"/>
    <lineage>
        <taxon>Archaea</taxon>
        <taxon>Methanobacteriati</taxon>
        <taxon>Methanobacteriota</taxon>
        <taxon>Stenosarchaea group</taxon>
        <taxon>Halobacteria</taxon>
        <taxon>Halobacteriales</taxon>
        <taxon>Natrialbaceae</taxon>
        <taxon>Halovivax</taxon>
    </lineage>
</organism>
<dbReference type="CDD" id="cd03214">
    <property type="entry name" value="ABC_Iron-Siderophores_B12_Hemin"/>
    <property type="match status" value="1"/>
</dbReference>
<dbReference type="GO" id="GO:0015420">
    <property type="term" value="F:ABC-type vitamin B12 transporter activity"/>
    <property type="evidence" value="ECO:0007669"/>
    <property type="project" value="UniProtKB-EC"/>
</dbReference>
<dbReference type="InterPro" id="IPR027417">
    <property type="entry name" value="P-loop_NTPase"/>
</dbReference>
<keyword evidence="14" id="KW-1185">Reference proteome</keyword>
<comment type="caution">
    <text evidence="13">The sequence shown here is derived from an EMBL/GenBank/DDBJ whole genome shotgun (WGS) entry which is preliminary data.</text>
</comment>
<comment type="subunit">
    <text evidence="7">The complex is composed of two ATP-binding proteins (BtuD), two transmembrane proteins (BtuC) and a solute-binding protein (BtuF).</text>
</comment>
<keyword evidence="3 13" id="KW-0067">ATP-binding</keyword>
<evidence type="ECO:0000256" key="1">
    <source>
        <dbReference type="ARBA" id="ARBA00022448"/>
    </source>
</evidence>
<evidence type="ECO:0000313" key="14">
    <source>
        <dbReference type="Proteomes" id="UP001595846"/>
    </source>
</evidence>
<sequence>MIDVESLRVSYGEAVVFDDFETSVPGGTFVGLVGPNGAGKSTLLRTISGSLSPDSGRITIDGTPVETLRSREQSRLVSVVPQDTSPAFSFTVGHFVEMGRTPYRSRFSPPDETDRRLVDEALDRTNTARFESRAIDELSGGERQRVVLARALAQDTPVILLDEPTASLDINHQVEILSLVADLAASGKTIVAAIHDLDLAARFCDELRLLADGSIVDRGRPDAVLDAETVERAFETEGVVTRNYATGTPSVTAHPSDTDSPAIPDRVHVLGTGPAAARVLSILSRTDSDVSIGPAPAGDVAAVTATELGVRSHDIQAFAGVDADGIRTLRIALHEADATVVTDDCALLDDDRVLSALSEQPTIAVATAAIGGDRHNSNPATGPFDRTSDPDSLLETLATIGAREDDETRASPNPRYPPL</sequence>
<protein>
    <recommendedName>
        <fullName evidence="9">Cobalamin import ATP-binding protein BtuD</fullName>
        <ecNumber evidence="8">7.6.2.8</ecNumber>
    </recommendedName>
    <alternativeName>
        <fullName evidence="10">Vitamin B12-transporting ATPase</fullName>
    </alternativeName>
</protein>
<name>A0ABD5NS74_9EURY</name>
<feature type="region of interest" description="Disordered" evidence="11">
    <location>
        <begin position="369"/>
        <end position="419"/>
    </location>
</feature>
<evidence type="ECO:0000256" key="4">
    <source>
        <dbReference type="ARBA" id="ARBA00022967"/>
    </source>
</evidence>
<feature type="domain" description="ABC transporter" evidence="12">
    <location>
        <begin position="2"/>
        <end position="237"/>
    </location>
</feature>
<dbReference type="GO" id="GO:0005524">
    <property type="term" value="F:ATP binding"/>
    <property type="evidence" value="ECO:0007669"/>
    <property type="project" value="UniProtKB-KW"/>
</dbReference>
<keyword evidence="2" id="KW-0547">Nucleotide-binding</keyword>
<comment type="catalytic activity">
    <reaction evidence="5">
        <text>an R-cob(III)alamin(out) + ATP + H2O = an R-cob(III)alamin(in) + ADP + phosphate + H(+)</text>
        <dbReference type="Rhea" id="RHEA:17873"/>
        <dbReference type="ChEBI" id="CHEBI:15377"/>
        <dbReference type="ChEBI" id="CHEBI:15378"/>
        <dbReference type="ChEBI" id="CHEBI:30616"/>
        <dbReference type="ChEBI" id="CHEBI:43474"/>
        <dbReference type="ChEBI" id="CHEBI:140785"/>
        <dbReference type="ChEBI" id="CHEBI:456216"/>
        <dbReference type="EC" id="7.6.2.8"/>
    </reaction>
</comment>
<dbReference type="FunFam" id="3.40.50.300:FF:000134">
    <property type="entry name" value="Iron-enterobactin ABC transporter ATP-binding protein"/>
    <property type="match status" value="1"/>
</dbReference>
<evidence type="ECO:0000256" key="8">
    <source>
        <dbReference type="ARBA" id="ARBA00066387"/>
    </source>
</evidence>
<comment type="function">
    <text evidence="6">Required for corrinoid utilization. Probably part of the ABC transporter complex BtuCDF involved in cobalamin (vitamin B12) import. Probably responsible for energy coupling to the transport system.</text>
</comment>
<dbReference type="Pfam" id="PF00005">
    <property type="entry name" value="ABC_tran"/>
    <property type="match status" value="1"/>
</dbReference>
<evidence type="ECO:0000259" key="12">
    <source>
        <dbReference type="PROSITE" id="PS50893"/>
    </source>
</evidence>
<accession>A0ABD5NS74</accession>
<dbReference type="PROSITE" id="PS00211">
    <property type="entry name" value="ABC_TRANSPORTER_1"/>
    <property type="match status" value="1"/>
</dbReference>